<sequence>MGFPVKLYVYELSRGLASKISAPLLGRQIDGIWHTGITVYGKEYYFGHFGIANVPVGSFFLGNPTEIVELGETEITEKEFQEHVNELVKTTFAGQKYQLLKHNCNTFSNEAAKFLTGNSIPEKITNLPNDVLSTKFGQMIHPHIDSIVTQFRQAIAIRDDKSFHSQVISLVSSVSKTIISNPQSLAQAQNPDDMPHDTTSSKLYVHDLD</sequence>
<dbReference type="WBParaSite" id="ACRNAN_scaffold576.g22903.t1">
    <property type="protein sequence ID" value="ACRNAN_scaffold576.g22903.t1"/>
    <property type="gene ID" value="ACRNAN_scaffold576.g22903"/>
</dbReference>
<organism evidence="5 6">
    <name type="scientific">Acrobeloides nanus</name>
    <dbReference type="NCBI Taxonomy" id="290746"/>
    <lineage>
        <taxon>Eukaryota</taxon>
        <taxon>Metazoa</taxon>
        <taxon>Ecdysozoa</taxon>
        <taxon>Nematoda</taxon>
        <taxon>Chromadorea</taxon>
        <taxon>Rhabditida</taxon>
        <taxon>Tylenchina</taxon>
        <taxon>Cephalobomorpha</taxon>
        <taxon>Cephaloboidea</taxon>
        <taxon>Cephalobidae</taxon>
        <taxon>Acrobeloides</taxon>
    </lineage>
</organism>
<dbReference type="GO" id="GO:0006508">
    <property type="term" value="P:proteolysis"/>
    <property type="evidence" value="ECO:0007669"/>
    <property type="project" value="UniProtKB-KW"/>
</dbReference>
<evidence type="ECO:0000256" key="2">
    <source>
        <dbReference type="ARBA" id="ARBA00022670"/>
    </source>
</evidence>
<reference evidence="6" key="1">
    <citation type="submission" date="2022-11" db="UniProtKB">
        <authorList>
            <consortium name="WormBaseParasite"/>
        </authorList>
    </citation>
    <scope>IDENTIFICATION</scope>
</reference>
<dbReference type="InterPro" id="IPR008580">
    <property type="entry name" value="PPPDE_dom"/>
</dbReference>
<feature type="domain" description="PPPDE" evidence="4">
    <location>
        <begin position="3"/>
        <end position="145"/>
    </location>
</feature>
<name>A0A914E4U1_9BILA</name>
<comment type="similarity">
    <text evidence="1">Belongs to the DeSI family.</text>
</comment>
<protein>
    <submittedName>
        <fullName evidence="6">PPPDE domain-containing protein</fullName>
    </submittedName>
</protein>
<evidence type="ECO:0000256" key="3">
    <source>
        <dbReference type="ARBA" id="ARBA00022801"/>
    </source>
</evidence>
<dbReference type="AlphaFoldDB" id="A0A914E4U1"/>
<dbReference type="PANTHER" id="PTHR12378:SF7">
    <property type="entry name" value="DESUMOYLATING ISOPEPTIDASE 1"/>
    <property type="match status" value="1"/>
</dbReference>
<evidence type="ECO:0000259" key="4">
    <source>
        <dbReference type="PROSITE" id="PS51858"/>
    </source>
</evidence>
<dbReference type="Proteomes" id="UP000887540">
    <property type="component" value="Unplaced"/>
</dbReference>
<dbReference type="Pfam" id="PF05903">
    <property type="entry name" value="Peptidase_C97"/>
    <property type="match status" value="1"/>
</dbReference>
<evidence type="ECO:0000313" key="5">
    <source>
        <dbReference type="Proteomes" id="UP000887540"/>
    </source>
</evidence>
<accession>A0A914E4U1</accession>
<evidence type="ECO:0000256" key="1">
    <source>
        <dbReference type="ARBA" id="ARBA00008140"/>
    </source>
</evidence>
<dbReference type="GO" id="GO:0070646">
    <property type="term" value="P:protein modification by small protein removal"/>
    <property type="evidence" value="ECO:0007669"/>
    <property type="project" value="TreeGrafter"/>
</dbReference>
<dbReference type="InterPro" id="IPR042266">
    <property type="entry name" value="PPPDE_sf"/>
</dbReference>
<keyword evidence="2" id="KW-0645">Protease</keyword>
<dbReference type="GO" id="GO:0008233">
    <property type="term" value="F:peptidase activity"/>
    <property type="evidence" value="ECO:0007669"/>
    <property type="project" value="UniProtKB-KW"/>
</dbReference>
<keyword evidence="5" id="KW-1185">Reference proteome</keyword>
<dbReference type="PROSITE" id="PS51858">
    <property type="entry name" value="PPPDE"/>
    <property type="match status" value="1"/>
</dbReference>
<dbReference type="SMART" id="SM01179">
    <property type="entry name" value="DUF862"/>
    <property type="match status" value="1"/>
</dbReference>
<keyword evidence="3" id="KW-0378">Hydrolase</keyword>
<proteinExistence type="inferred from homology"/>
<dbReference type="Gene3D" id="3.90.1720.30">
    <property type="entry name" value="PPPDE domains"/>
    <property type="match status" value="1"/>
</dbReference>
<evidence type="ECO:0000313" key="6">
    <source>
        <dbReference type="WBParaSite" id="ACRNAN_scaffold576.g22903.t1"/>
    </source>
</evidence>
<dbReference type="PANTHER" id="PTHR12378">
    <property type="entry name" value="DESUMOYLATING ISOPEPTIDASE"/>
    <property type="match status" value="1"/>
</dbReference>